<keyword evidence="2" id="KW-1185">Reference proteome</keyword>
<dbReference type="Proteomes" id="UP000811609">
    <property type="component" value="Chromosome 10"/>
</dbReference>
<sequence>MALKCSCLPPLTTLVTLLTRTTLSSNPSFTFSFFAFDPNPVVFLTLRVHNVDVISQIALSTVRGAVEFFLGYDNFFFGLHRTLVEGRWRNKIFGRFRRVEDGVVFIVGVEVVEEGGVDVERIGFEGWDWACGKGVENGPFVSSEKKRLAGLERKERGVVV</sequence>
<comment type="caution">
    <text evidence="1">The sequence shown here is derived from an EMBL/GenBank/DDBJ whole genome shotgun (WGS) entry which is preliminary data.</text>
</comment>
<dbReference type="AlphaFoldDB" id="A0A8T1P485"/>
<protein>
    <submittedName>
        <fullName evidence="1">Uncharacterized protein</fullName>
    </submittedName>
</protein>
<proteinExistence type="predicted"/>
<name>A0A8T1P485_CARIL</name>
<dbReference type="EMBL" id="CM031818">
    <property type="protein sequence ID" value="KAG6638679.1"/>
    <property type="molecule type" value="Genomic_DNA"/>
</dbReference>
<evidence type="ECO:0000313" key="2">
    <source>
        <dbReference type="Proteomes" id="UP000811609"/>
    </source>
</evidence>
<evidence type="ECO:0000313" key="1">
    <source>
        <dbReference type="EMBL" id="KAG6638679.1"/>
    </source>
</evidence>
<accession>A0A8T1P485</accession>
<reference evidence="1" key="1">
    <citation type="submission" date="2020-12" db="EMBL/GenBank/DDBJ databases">
        <title>WGS assembly of Carya illinoinensis cv. Pawnee.</title>
        <authorList>
            <person name="Platts A."/>
            <person name="Shu S."/>
            <person name="Wright S."/>
            <person name="Barry K."/>
            <person name="Edger P."/>
            <person name="Pires J.C."/>
            <person name="Schmutz J."/>
        </authorList>
    </citation>
    <scope>NUCLEOTIDE SEQUENCE</scope>
    <source>
        <tissue evidence="1">Leaf</tissue>
    </source>
</reference>
<organism evidence="1 2">
    <name type="scientific">Carya illinoinensis</name>
    <name type="common">Pecan</name>
    <dbReference type="NCBI Taxonomy" id="32201"/>
    <lineage>
        <taxon>Eukaryota</taxon>
        <taxon>Viridiplantae</taxon>
        <taxon>Streptophyta</taxon>
        <taxon>Embryophyta</taxon>
        <taxon>Tracheophyta</taxon>
        <taxon>Spermatophyta</taxon>
        <taxon>Magnoliopsida</taxon>
        <taxon>eudicotyledons</taxon>
        <taxon>Gunneridae</taxon>
        <taxon>Pentapetalae</taxon>
        <taxon>rosids</taxon>
        <taxon>fabids</taxon>
        <taxon>Fagales</taxon>
        <taxon>Juglandaceae</taxon>
        <taxon>Carya</taxon>
    </lineage>
</organism>
<gene>
    <name evidence="1" type="ORF">CIPAW_10G050600</name>
</gene>